<keyword evidence="2" id="KW-1185">Reference proteome</keyword>
<dbReference type="Gene3D" id="3.30.250.20">
    <property type="entry name" value="L1 transposable element, C-terminal domain"/>
    <property type="match status" value="1"/>
</dbReference>
<sequence>MEADNKRLLEKMADLEDSSHRNNIRVRGVLETIVQEDLPSYLLWLFQAIQASLEPADLRLDRAHWVPKPQNLAQDVPRDIVTRLNYYSAKEAILTAQRKASEIPPTYVGIALYADISPTTMSRRGDFINVTKCLRNNKLPYRWGFPTKLLIWCNGSLTKIEDPAQGMEKLKTWGLFPDTRTAASQAATWKVTAD</sequence>
<dbReference type="Gene3D" id="3.30.70.1820">
    <property type="entry name" value="L1 transposable element, RRM domain"/>
    <property type="match status" value="1"/>
</dbReference>
<evidence type="ECO:0000313" key="2">
    <source>
        <dbReference type="Proteomes" id="UP001295444"/>
    </source>
</evidence>
<proteinExistence type="predicted"/>
<dbReference type="InterPro" id="IPR004244">
    <property type="entry name" value="Transposase_22"/>
</dbReference>
<reference evidence="1" key="1">
    <citation type="submission" date="2022-03" db="EMBL/GenBank/DDBJ databases">
        <authorList>
            <person name="Alioto T."/>
            <person name="Alioto T."/>
            <person name="Gomez Garrido J."/>
        </authorList>
    </citation>
    <scope>NUCLEOTIDE SEQUENCE</scope>
</reference>
<dbReference type="Proteomes" id="UP001295444">
    <property type="component" value="Chromosome 05"/>
</dbReference>
<gene>
    <name evidence="1" type="ORF">PECUL_23A030558</name>
</gene>
<evidence type="ECO:0000313" key="1">
    <source>
        <dbReference type="EMBL" id="CAH2295260.1"/>
    </source>
</evidence>
<dbReference type="AlphaFoldDB" id="A0AAD1S8Q9"/>
<dbReference type="PANTHER" id="PTHR11505">
    <property type="entry name" value="L1 TRANSPOSABLE ELEMENT-RELATED"/>
    <property type="match status" value="1"/>
</dbReference>
<name>A0AAD1S8Q9_PELCU</name>
<organism evidence="1 2">
    <name type="scientific">Pelobates cultripes</name>
    <name type="common">Western spadefoot toad</name>
    <dbReference type="NCBI Taxonomy" id="61616"/>
    <lineage>
        <taxon>Eukaryota</taxon>
        <taxon>Metazoa</taxon>
        <taxon>Chordata</taxon>
        <taxon>Craniata</taxon>
        <taxon>Vertebrata</taxon>
        <taxon>Euteleostomi</taxon>
        <taxon>Amphibia</taxon>
        <taxon>Batrachia</taxon>
        <taxon>Anura</taxon>
        <taxon>Pelobatoidea</taxon>
        <taxon>Pelobatidae</taxon>
        <taxon>Pelobates</taxon>
    </lineage>
</organism>
<dbReference type="InterPro" id="IPR042566">
    <property type="entry name" value="L1_C"/>
</dbReference>
<accession>A0AAD1S8Q9</accession>
<protein>
    <submittedName>
        <fullName evidence="1">Uncharacterized protein</fullName>
    </submittedName>
</protein>
<dbReference type="EMBL" id="OW240916">
    <property type="protein sequence ID" value="CAH2295260.1"/>
    <property type="molecule type" value="Genomic_DNA"/>
</dbReference>